<evidence type="ECO:0000313" key="6">
    <source>
        <dbReference type="EMBL" id="KAJ1374002.1"/>
    </source>
</evidence>
<feature type="domain" description="RecF/RecN/SMC N-terminal" evidence="5">
    <location>
        <begin position="14"/>
        <end position="1000"/>
    </location>
</feature>
<feature type="coiled-coil region" evidence="4">
    <location>
        <begin position="738"/>
        <end position="776"/>
    </location>
</feature>
<name>A0AAD5WKP8_PARTN</name>
<sequence length="1064" mass="123764">MVALASPVFPDGSITRIIYHNFLTFDDVESRPGPNLNVIIGANGTGKSTVICGICLAVGGNPKVLGRSERFGDYIKHKRDQGFVELSIADSQKGEQRVKILLERPNSCTYFINGSRVTQRAVRELAASYNIQVDNPCTFLAQDKVKSFSEQSPVDLLFNTERAGNLSSLQKHEELIEKKRYESVHLKSVRETEQRLHTIEAELAALSPLVQNYETKEFLRTKIEILEKKKAILDFHECMRSYAVAEETVDRLQGDVDETQKQVDDLQKESENCSKKESEHVTEDRETLRQIREITNEVNALKNNNLYSEKVRHATERFDRVKAQKDKWEQELNQMKTQVDNIREGIVEAKKALDGYEDFKKDALQKAQKIADEEDSLYRMEEELSVEDKKICDEKNRLRDEERSLNEVLEGRLRVLESLRSNMSEEAWRWYEANRDKFRYPVFVPILHMTVRDARSAMLLENLVPFRDMPMFIFGCKEDETLLTDRRHTWKLNSTVMPPSQVDLSKLKTELTPELKELGFTQFAVDLFDSVDVVKQYLCNVAKLHQVLIGSSKTNDLYDTVKTTFVKNSYRLYLTDKYRVQFTVSKYGNHEILGQQSELKTSARIFIRHSKPLDDRSRFQAEAQRIRDRESDLRSRRLELDKSRRKIQMEKEELKKQQAEWVKRREILATCECTLSSRERKLEDLMANRPDIDQAYAALKETRINATKEVYENAMKLLSKLDELRMMSVRGSFLKVVLKHLHDERTKVDEELKNCQEKLEDQMSQLQSQKELFDIARNNLTRMTERLQDKCALKTLKPEEMNAEEKEVLRTLEKLFVDEAVPDDMSMLVQLLEEERVRLNIAAVDGRKEDVERSELLKRERIDLLSRKEQQEAAREAWNTSLLKEITEWREPIEKLIREINVNYSKFFAEIGCAGEIFLHVPEDPLNIAEYGIMVMVSFRQGERLRRLDHQVQSGGERSVATMLYLLALQELCPVPFRCVDEINQGMDAVNERKVCNLIADILDGEGNLSSTQYFLLTPKLLHELKFNRKVTVQIVQNGPTLTESHRIWDMRKFIAAVKSRSSL</sequence>
<proteinExistence type="inferred from homology"/>
<organism evidence="6 7">
    <name type="scientific">Parelaphostrongylus tenuis</name>
    <name type="common">Meningeal worm</name>
    <dbReference type="NCBI Taxonomy" id="148309"/>
    <lineage>
        <taxon>Eukaryota</taxon>
        <taxon>Metazoa</taxon>
        <taxon>Ecdysozoa</taxon>
        <taxon>Nematoda</taxon>
        <taxon>Chromadorea</taxon>
        <taxon>Rhabditida</taxon>
        <taxon>Rhabditina</taxon>
        <taxon>Rhabditomorpha</taxon>
        <taxon>Strongyloidea</taxon>
        <taxon>Metastrongylidae</taxon>
        <taxon>Parelaphostrongylus</taxon>
    </lineage>
</organism>
<evidence type="ECO:0000256" key="4">
    <source>
        <dbReference type="SAM" id="Coils"/>
    </source>
</evidence>
<evidence type="ECO:0000256" key="2">
    <source>
        <dbReference type="ARBA" id="ARBA00018687"/>
    </source>
</evidence>
<dbReference type="PANTHER" id="PTHR45916">
    <property type="entry name" value="STRUCTURAL MAINTENANCE OF CHROMOSOMES PROTEIN 5"/>
    <property type="match status" value="1"/>
</dbReference>
<accession>A0AAD5WKP8</accession>
<dbReference type="AlphaFoldDB" id="A0AAD5WKP8"/>
<evidence type="ECO:0000259" key="5">
    <source>
        <dbReference type="Pfam" id="PF02463"/>
    </source>
</evidence>
<dbReference type="GO" id="GO:0003697">
    <property type="term" value="F:single-stranded DNA binding"/>
    <property type="evidence" value="ECO:0007669"/>
    <property type="project" value="TreeGrafter"/>
</dbReference>
<comment type="caution">
    <text evidence="6">The sequence shown here is derived from an EMBL/GenBank/DDBJ whole genome shotgun (WGS) entry which is preliminary data.</text>
</comment>
<feature type="coiled-coil region" evidence="4">
    <location>
        <begin position="637"/>
        <end position="664"/>
    </location>
</feature>
<dbReference type="Gene3D" id="3.40.50.300">
    <property type="entry name" value="P-loop containing nucleotide triphosphate hydrolases"/>
    <property type="match status" value="2"/>
</dbReference>
<dbReference type="GO" id="GO:0000724">
    <property type="term" value="P:double-strand break repair via homologous recombination"/>
    <property type="evidence" value="ECO:0007669"/>
    <property type="project" value="TreeGrafter"/>
</dbReference>
<dbReference type="InterPro" id="IPR027417">
    <property type="entry name" value="P-loop_NTPase"/>
</dbReference>
<dbReference type="GO" id="GO:0005634">
    <property type="term" value="C:nucleus"/>
    <property type="evidence" value="ECO:0007669"/>
    <property type="project" value="TreeGrafter"/>
</dbReference>
<keyword evidence="3 4" id="KW-0175">Coiled coil</keyword>
<dbReference type="InterPro" id="IPR003395">
    <property type="entry name" value="RecF/RecN/SMC_N"/>
</dbReference>
<protein>
    <recommendedName>
        <fullName evidence="2">Structural maintenance of chromosomes protein 5</fullName>
    </recommendedName>
</protein>
<evidence type="ECO:0000256" key="3">
    <source>
        <dbReference type="ARBA" id="ARBA00023054"/>
    </source>
</evidence>
<dbReference type="Pfam" id="PF02463">
    <property type="entry name" value="SMC_N"/>
    <property type="match status" value="1"/>
</dbReference>
<evidence type="ECO:0000313" key="7">
    <source>
        <dbReference type="Proteomes" id="UP001196413"/>
    </source>
</evidence>
<keyword evidence="7" id="KW-1185">Reference proteome</keyword>
<dbReference type="EMBL" id="JAHQIW010007374">
    <property type="protein sequence ID" value="KAJ1374002.1"/>
    <property type="molecule type" value="Genomic_DNA"/>
</dbReference>
<reference evidence="6" key="1">
    <citation type="submission" date="2021-06" db="EMBL/GenBank/DDBJ databases">
        <title>Parelaphostrongylus tenuis whole genome reference sequence.</title>
        <authorList>
            <person name="Garwood T.J."/>
            <person name="Larsen P.A."/>
            <person name="Fountain-Jones N.M."/>
            <person name="Garbe J.R."/>
            <person name="Macchietto M.G."/>
            <person name="Kania S.A."/>
            <person name="Gerhold R.W."/>
            <person name="Richards J.E."/>
            <person name="Wolf T.M."/>
        </authorList>
    </citation>
    <scope>NUCLEOTIDE SEQUENCE</scope>
    <source>
        <strain evidence="6">MNPRO001-30</strain>
        <tissue evidence="6">Meninges</tissue>
    </source>
</reference>
<dbReference type="Proteomes" id="UP001196413">
    <property type="component" value="Unassembled WGS sequence"/>
</dbReference>
<feature type="coiled-coil region" evidence="4">
    <location>
        <begin position="242"/>
        <end position="352"/>
    </location>
</feature>
<dbReference type="GO" id="GO:0030915">
    <property type="term" value="C:Smc5-Smc6 complex"/>
    <property type="evidence" value="ECO:0007669"/>
    <property type="project" value="TreeGrafter"/>
</dbReference>
<dbReference type="PANTHER" id="PTHR45916:SF1">
    <property type="entry name" value="STRUCTURAL MAINTENANCE OF CHROMOSOMES PROTEIN 5"/>
    <property type="match status" value="1"/>
</dbReference>
<gene>
    <name evidence="6" type="ORF">KIN20_036584</name>
</gene>
<evidence type="ECO:0000256" key="1">
    <source>
        <dbReference type="ARBA" id="ARBA00010171"/>
    </source>
</evidence>
<dbReference type="SUPFAM" id="SSF52540">
    <property type="entry name" value="P-loop containing nucleoside triphosphate hydrolases"/>
    <property type="match status" value="2"/>
</dbReference>
<comment type="similarity">
    <text evidence="1">Belongs to the SMC family. SMC5 subfamily.</text>
</comment>